<evidence type="ECO:0000256" key="5">
    <source>
        <dbReference type="ARBA" id="ARBA00022729"/>
    </source>
</evidence>
<dbReference type="Pfam" id="PF06468">
    <property type="entry name" value="Spond_N"/>
    <property type="match status" value="1"/>
</dbReference>
<dbReference type="InterPro" id="IPR002223">
    <property type="entry name" value="Kunitz_BPTI"/>
</dbReference>
<dbReference type="InterPro" id="IPR044004">
    <property type="entry name" value="TSP1_spondin_dom"/>
</dbReference>
<dbReference type="PROSITE" id="PS00028">
    <property type="entry name" value="ZINC_FINGER_C2H2_1"/>
    <property type="match status" value="1"/>
</dbReference>
<dbReference type="SUPFAM" id="SSF82895">
    <property type="entry name" value="TSP-1 type 1 repeat"/>
    <property type="match status" value="4"/>
</dbReference>
<keyword evidence="7" id="KW-1015">Disulfide bond</keyword>
<dbReference type="InterPro" id="IPR009465">
    <property type="entry name" value="Spondin_N"/>
</dbReference>
<keyword evidence="2" id="KW-0964">Secreted</keyword>
<keyword evidence="3" id="KW-0272">Extracellular matrix</keyword>
<keyword evidence="5" id="KW-0732">Signal</keyword>
<feature type="domain" description="Spondin" evidence="12">
    <location>
        <begin position="48"/>
        <end position="238"/>
    </location>
</feature>
<keyword evidence="10" id="KW-0472">Membrane</keyword>
<feature type="domain" description="BPTI/Kunitz inhibitor" evidence="11">
    <location>
        <begin position="561"/>
        <end position="611"/>
    </location>
</feature>
<dbReference type="PROSITE" id="PS50279">
    <property type="entry name" value="BPTI_KUNITZ_2"/>
    <property type="match status" value="1"/>
</dbReference>
<name>A0ABQ7SC51_9ACAR</name>
<keyword evidence="10" id="KW-1133">Transmembrane helix</keyword>
<dbReference type="CDD" id="cd00109">
    <property type="entry name" value="Kunitz-type"/>
    <property type="match status" value="1"/>
</dbReference>
<dbReference type="InterPro" id="IPR000884">
    <property type="entry name" value="TSP1_rpt"/>
</dbReference>
<sequence>MPTIVPIMASFMAKAICTLSNVCIVLVLFMTSNIYCDRRHQAFADYPVLEQCCACDEAKYELVFEGLWSKYTHPKDFPTNHWLAHLGDIVGASHSADFKMWDYNGYASEGVKELAEQGSTKKLESELKLESNKIRTIVKARDLWYPNLNSKTFAVFRTDRYHHLVSILSKVAPSPDWMVGVSSLELCQRDCTWAPQRTMDLYLWDAGTESSPTYISMNQPTKPQERIHPLHRYVTETLTNNAANQSHSFQNGSAVLAVDSEFRDGSQGVSRPFAKLTVTRQRIYEKSCQASFTASPLNQPLNPDSSQLNSDQIKATNGAVRYEDSHQVTPQVPAFNAAVSSNDSIDCRVTNWTPWTPCSVSCGQGVRTRTRSFVHEKAHIMGCKTELIEKEACESECIGNVSCTSSAWSEWSECSVSCGRGHRTRTRVFLGVNQTSNAHGSNQVKKHVCSSMELVDRELCIGPLGETCHDDIAEITDIRCEVTKWSDWSPCSTPCGKGVRIRIRRYKHPHASEHCRIALYQKISCIASDRADCPAADISEVKDHTISLEQTINILILVEICMKPRETGPCKGAFLRWYYDHHKGACMKFLYGGCRGNHNNFERYQDCERQCQIPLAANRTSSDLQQQPRYNERPNNVNNKNRSGKNNKNQQQQQVSVPINPNLPVIDCVHSDWSPWSACSSPCGKGRRTRTRYIIQSAQNGGKPCDKKLVQRQKCKDLPPCPTGNINAATNDASPTRIYSTSTTTHNSMDPMASDDDEDIKYARIQDSLNSSSYQQPSELLFIGCC</sequence>
<dbReference type="InterPro" id="IPR013087">
    <property type="entry name" value="Znf_C2H2_type"/>
</dbReference>
<dbReference type="InterPro" id="IPR036880">
    <property type="entry name" value="Kunitz_BPTI_sf"/>
</dbReference>
<evidence type="ECO:0000256" key="4">
    <source>
        <dbReference type="ARBA" id="ARBA00022723"/>
    </source>
</evidence>
<evidence type="ECO:0000256" key="8">
    <source>
        <dbReference type="ARBA" id="ARBA00023180"/>
    </source>
</evidence>
<evidence type="ECO:0000313" key="14">
    <source>
        <dbReference type="Proteomes" id="UP000825002"/>
    </source>
</evidence>
<keyword evidence="10" id="KW-0812">Transmembrane</keyword>
<proteinExistence type="predicted"/>
<gene>
    <name evidence="13" type="primary">SPON1</name>
    <name evidence="13" type="ORF">GZH46_00428</name>
</gene>
<dbReference type="SMART" id="SM00131">
    <property type="entry name" value="KU"/>
    <property type="match status" value="1"/>
</dbReference>
<dbReference type="NCBIfam" id="NF038123">
    <property type="entry name" value="NF038123_dom"/>
    <property type="match status" value="1"/>
</dbReference>
<protein>
    <submittedName>
        <fullName evidence="13">Spondin-1</fullName>
    </submittedName>
</protein>
<evidence type="ECO:0000256" key="9">
    <source>
        <dbReference type="SAM" id="MobiDB-lite"/>
    </source>
</evidence>
<evidence type="ECO:0000259" key="12">
    <source>
        <dbReference type="PROSITE" id="PS51020"/>
    </source>
</evidence>
<keyword evidence="8" id="KW-0325">Glycoprotein</keyword>
<dbReference type="Proteomes" id="UP000825002">
    <property type="component" value="Unassembled WGS sequence"/>
</dbReference>
<evidence type="ECO:0000256" key="6">
    <source>
        <dbReference type="ARBA" id="ARBA00022889"/>
    </source>
</evidence>
<dbReference type="PANTHER" id="PTHR11311">
    <property type="entry name" value="SPONDIN"/>
    <property type="match status" value="1"/>
</dbReference>
<dbReference type="InterPro" id="IPR036383">
    <property type="entry name" value="TSP1_rpt_sf"/>
</dbReference>
<feature type="compositionally biased region" description="Polar residues" evidence="9">
    <location>
        <begin position="618"/>
        <end position="629"/>
    </location>
</feature>
<dbReference type="SUPFAM" id="SSF57362">
    <property type="entry name" value="BPTI-like"/>
    <property type="match status" value="1"/>
</dbReference>
<accession>A0ABQ7SC51</accession>
<dbReference type="Gene3D" id="2.60.40.2130">
    <property type="entry name" value="F-spondin domain"/>
    <property type="match status" value="1"/>
</dbReference>
<keyword evidence="14" id="KW-1185">Reference proteome</keyword>
<feature type="region of interest" description="Disordered" evidence="9">
    <location>
        <begin position="618"/>
        <end position="658"/>
    </location>
</feature>
<dbReference type="PRINTS" id="PR00759">
    <property type="entry name" value="BASICPTASE"/>
</dbReference>
<evidence type="ECO:0000256" key="10">
    <source>
        <dbReference type="SAM" id="Phobius"/>
    </source>
</evidence>
<dbReference type="PROSITE" id="PS50092">
    <property type="entry name" value="TSP1"/>
    <property type="match status" value="4"/>
</dbReference>
<comment type="caution">
    <text evidence="13">The sequence shown here is derived from an EMBL/GenBank/DDBJ whole genome shotgun (WGS) entry which is preliminary data.</text>
</comment>
<dbReference type="Pfam" id="PF00014">
    <property type="entry name" value="Kunitz_BPTI"/>
    <property type="match status" value="1"/>
</dbReference>
<evidence type="ECO:0000256" key="7">
    <source>
        <dbReference type="ARBA" id="ARBA00023157"/>
    </source>
</evidence>
<dbReference type="Gene3D" id="2.20.100.10">
    <property type="entry name" value="Thrombospondin type-1 (TSP1) repeat"/>
    <property type="match status" value="4"/>
</dbReference>
<evidence type="ECO:0000256" key="1">
    <source>
        <dbReference type="ARBA" id="ARBA00004498"/>
    </source>
</evidence>
<organism evidence="13 14">
    <name type="scientific">Fragariocoptes setiger</name>
    <dbReference type="NCBI Taxonomy" id="1670756"/>
    <lineage>
        <taxon>Eukaryota</taxon>
        <taxon>Metazoa</taxon>
        <taxon>Ecdysozoa</taxon>
        <taxon>Arthropoda</taxon>
        <taxon>Chelicerata</taxon>
        <taxon>Arachnida</taxon>
        <taxon>Acari</taxon>
        <taxon>Acariformes</taxon>
        <taxon>Trombidiformes</taxon>
        <taxon>Prostigmata</taxon>
        <taxon>Eupodina</taxon>
        <taxon>Eriophyoidea</taxon>
        <taxon>Phytoptidae</taxon>
        <taxon>Fragariocoptes</taxon>
    </lineage>
</organism>
<dbReference type="Gene3D" id="4.10.410.10">
    <property type="entry name" value="Pancreatic trypsin inhibitor Kunitz domain"/>
    <property type="match status" value="1"/>
</dbReference>
<dbReference type="EMBL" id="JAIFTH010000042">
    <property type="protein sequence ID" value="KAG9511009.1"/>
    <property type="molecule type" value="Genomic_DNA"/>
</dbReference>
<evidence type="ECO:0000256" key="3">
    <source>
        <dbReference type="ARBA" id="ARBA00022530"/>
    </source>
</evidence>
<dbReference type="Pfam" id="PF19028">
    <property type="entry name" value="TSP1_spondin"/>
    <property type="match status" value="1"/>
</dbReference>
<comment type="subcellular location">
    <subcellularLocation>
        <location evidence="1">Secreted</location>
        <location evidence="1">Extracellular space</location>
        <location evidence="1">Extracellular matrix</location>
    </subcellularLocation>
</comment>
<keyword evidence="4" id="KW-0479">Metal-binding</keyword>
<feature type="compositionally biased region" description="Low complexity" evidence="9">
    <location>
        <begin position="633"/>
        <end position="658"/>
    </location>
</feature>
<dbReference type="PANTHER" id="PTHR11311:SF16">
    <property type="entry name" value="SPONDIN-1"/>
    <property type="match status" value="1"/>
</dbReference>
<dbReference type="PROSITE" id="PS51020">
    <property type="entry name" value="SPONDIN"/>
    <property type="match status" value="1"/>
</dbReference>
<evidence type="ECO:0000259" key="11">
    <source>
        <dbReference type="PROSITE" id="PS50279"/>
    </source>
</evidence>
<dbReference type="InterPro" id="IPR051418">
    <property type="entry name" value="Spondin/Thrombospondin_T1"/>
</dbReference>
<dbReference type="InterPro" id="IPR038678">
    <property type="entry name" value="Spondin_N_sf"/>
</dbReference>
<feature type="transmembrane region" description="Helical" evidence="10">
    <location>
        <begin position="12"/>
        <end position="31"/>
    </location>
</feature>
<evidence type="ECO:0000313" key="13">
    <source>
        <dbReference type="EMBL" id="KAG9511009.1"/>
    </source>
</evidence>
<reference evidence="13 14" key="1">
    <citation type="submission" date="2020-10" db="EMBL/GenBank/DDBJ databases">
        <authorList>
            <person name="Klimov P.B."/>
            <person name="Dyachkov S.M."/>
            <person name="Chetverikov P.E."/>
        </authorList>
    </citation>
    <scope>NUCLEOTIDE SEQUENCE [LARGE SCALE GENOMIC DNA]</scope>
    <source>
        <strain evidence="13">BMOC 18-1129-001#AD2665</strain>
        <tissue evidence="13">Entire mites</tissue>
    </source>
</reference>
<dbReference type="SMART" id="SM00209">
    <property type="entry name" value="TSP1"/>
    <property type="match status" value="4"/>
</dbReference>
<dbReference type="PROSITE" id="PS00280">
    <property type="entry name" value="BPTI_KUNITZ_1"/>
    <property type="match status" value="1"/>
</dbReference>
<dbReference type="InterPro" id="IPR020901">
    <property type="entry name" value="Prtase_inh_Kunz-CS"/>
</dbReference>
<dbReference type="Pfam" id="PF00090">
    <property type="entry name" value="TSP_1"/>
    <property type="match status" value="3"/>
</dbReference>
<evidence type="ECO:0000256" key="2">
    <source>
        <dbReference type="ARBA" id="ARBA00022525"/>
    </source>
</evidence>
<keyword evidence="6" id="KW-0130">Cell adhesion</keyword>